<dbReference type="GO" id="GO:0004650">
    <property type="term" value="F:polygalacturonase activity"/>
    <property type="evidence" value="ECO:0007669"/>
    <property type="project" value="InterPro"/>
</dbReference>
<feature type="signal peptide" evidence="5">
    <location>
        <begin position="1"/>
        <end position="24"/>
    </location>
</feature>
<accession>A0A2W7NEM1</accession>
<dbReference type="SUPFAM" id="SSF51126">
    <property type="entry name" value="Pectin lyase-like"/>
    <property type="match status" value="1"/>
</dbReference>
<feature type="chain" id="PRO_5016094907" evidence="5">
    <location>
        <begin position="25"/>
        <end position="488"/>
    </location>
</feature>
<keyword evidence="5" id="KW-0732">Signal</keyword>
<comment type="similarity">
    <text evidence="1 4">Belongs to the glycosyl hydrolase 28 family.</text>
</comment>
<reference evidence="6 7" key="1">
    <citation type="submission" date="2018-06" db="EMBL/GenBank/DDBJ databases">
        <title>Genomic Encyclopedia of Archaeal and Bacterial Type Strains, Phase II (KMG-II): from individual species to whole genera.</title>
        <authorList>
            <person name="Goeker M."/>
        </authorList>
    </citation>
    <scope>NUCLEOTIDE SEQUENCE [LARGE SCALE GENOMIC DNA]</scope>
    <source>
        <strain evidence="6 7">DSM 6779</strain>
    </source>
</reference>
<comment type="caution">
    <text evidence="6">The sequence shown here is derived from an EMBL/GenBank/DDBJ whole genome shotgun (WGS) entry which is preliminary data.</text>
</comment>
<dbReference type="EMBL" id="QKZK01000006">
    <property type="protein sequence ID" value="PZX18638.1"/>
    <property type="molecule type" value="Genomic_DNA"/>
</dbReference>
<sequence length="488" mass="53798">MNCVKMMRGIVVGMMLALAMCVQAQDWLKLTGAKRFPESGRVYCVNDYGAFQGKVIASTAAIQKAIDVCSANGGGKVTFLPGVYHTGAIYLKSNVNFEIAEGVELRALMDVKYYPEILTRVAGIEMMWPCGVINVLDQENVAITGKGTLHAQGKVHWEHYWNLREAYTPMGLRWASDYDSKRVRTLEVANSRHVTISGITIKQAGFWTVHVMYCHNVTVDGVIIRNNIDGKGPSTDGVDIDSSSYVEVMNCDIDCNDDNYCVKAGRDADGLRVNRPSEYIWFHDNIARAGGGVLVIGSETSGWIRHVRAERMKAYGSGNVLHLKSAMTRGGGAEDITVIDCQADGVRNLLHVTLNWNPSYSYAQLPADMTEMPEHWKVMTQPVPDGKGIARFSNITLENCTAINVYGTAFDVEGLEVSPITDVTVRNVDVQAAVTGQLKHVSNWKLENIKITTPKGERLMVENDKKVTLKQVTYHAGGDNLIVRSDSK</sequence>
<evidence type="ECO:0000256" key="5">
    <source>
        <dbReference type="SAM" id="SignalP"/>
    </source>
</evidence>
<dbReference type="InterPro" id="IPR012334">
    <property type="entry name" value="Pectin_lyas_fold"/>
</dbReference>
<dbReference type="OrthoDB" id="9795222at2"/>
<dbReference type="Proteomes" id="UP000249239">
    <property type="component" value="Unassembled WGS sequence"/>
</dbReference>
<gene>
    <name evidence="6" type="ORF">LX69_01031</name>
</gene>
<dbReference type="PANTHER" id="PTHR31339">
    <property type="entry name" value="PECTIN LYASE-RELATED"/>
    <property type="match status" value="1"/>
</dbReference>
<evidence type="ECO:0000256" key="3">
    <source>
        <dbReference type="ARBA" id="ARBA00023295"/>
    </source>
</evidence>
<organism evidence="6 7">
    <name type="scientific">Breznakibacter xylanolyticus</name>
    <dbReference type="NCBI Taxonomy" id="990"/>
    <lineage>
        <taxon>Bacteria</taxon>
        <taxon>Pseudomonadati</taxon>
        <taxon>Bacteroidota</taxon>
        <taxon>Bacteroidia</taxon>
        <taxon>Marinilabiliales</taxon>
        <taxon>Marinilabiliaceae</taxon>
        <taxon>Breznakibacter</taxon>
    </lineage>
</organism>
<dbReference type="SMART" id="SM00710">
    <property type="entry name" value="PbH1"/>
    <property type="match status" value="5"/>
</dbReference>
<dbReference type="GO" id="GO:0005975">
    <property type="term" value="P:carbohydrate metabolic process"/>
    <property type="evidence" value="ECO:0007669"/>
    <property type="project" value="InterPro"/>
</dbReference>
<keyword evidence="2 4" id="KW-0378">Hydrolase</keyword>
<dbReference type="InterPro" id="IPR011050">
    <property type="entry name" value="Pectin_lyase_fold/virulence"/>
</dbReference>
<dbReference type="InterPro" id="IPR006626">
    <property type="entry name" value="PbH1"/>
</dbReference>
<evidence type="ECO:0000256" key="4">
    <source>
        <dbReference type="RuleBase" id="RU361169"/>
    </source>
</evidence>
<evidence type="ECO:0000313" key="7">
    <source>
        <dbReference type="Proteomes" id="UP000249239"/>
    </source>
</evidence>
<dbReference type="Gene3D" id="2.160.20.10">
    <property type="entry name" value="Single-stranded right-handed beta-helix, Pectin lyase-like"/>
    <property type="match status" value="1"/>
</dbReference>
<keyword evidence="3 4" id="KW-0326">Glycosidase</keyword>
<dbReference type="InterPro" id="IPR000743">
    <property type="entry name" value="Glyco_hydro_28"/>
</dbReference>
<evidence type="ECO:0000256" key="2">
    <source>
        <dbReference type="ARBA" id="ARBA00022801"/>
    </source>
</evidence>
<dbReference type="AlphaFoldDB" id="A0A2W7NEM1"/>
<dbReference type="PANTHER" id="PTHR31339:SF9">
    <property type="entry name" value="PLASMIN AND FIBRONECTIN-BINDING PROTEIN A"/>
    <property type="match status" value="1"/>
</dbReference>
<dbReference type="Pfam" id="PF00295">
    <property type="entry name" value="Glyco_hydro_28"/>
    <property type="match status" value="1"/>
</dbReference>
<evidence type="ECO:0000313" key="6">
    <source>
        <dbReference type="EMBL" id="PZX18638.1"/>
    </source>
</evidence>
<protein>
    <submittedName>
        <fullName evidence="6">Glycosyl hydrolase family 28</fullName>
    </submittedName>
</protein>
<name>A0A2W7NEM1_9BACT</name>
<proteinExistence type="inferred from homology"/>
<evidence type="ECO:0000256" key="1">
    <source>
        <dbReference type="ARBA" id="ARBA00008834"/>
    </source>
</evidence>
<dbReference type="InterPro" id="IPR051801">
    <property type="entry name" value="GH28_Enzymes"/>
</dbReference>
<keyword evidence="7" id="KW-1185">Reference proteome</keyword>